<name>A0A7S4FMI2_9EUGL</name>
<dbReference type="AlphaFoldDB" id="A0A7S4FMI2"/>
<proteinExistence type="predicted"/>
<protein>
    <submittedName>
        <fullName evidence="1">Uncharacterized protein</fullName>
    </submittedName>
</protein>
<dbReference type="EMBL" id="HBJA01040570">
    <property type="protein sequence ID" value="CAE0802758.1"/>
    <property type="molecule type" value="Transcribed_RNA"/>
</dbReference>
<reference evidence="1" key="1">
    <citation type="submission" date="2021-01" db="EMBL/GenBank/DDBJ databases">
        <authorList>
            <person name="Corre E."/>
            <person name="Pelletier E."/>
            <person name="Niang G."/>
            <person name="Scheremetjew M."/>
            <person name="Finn R."/>
            <person name="Kale V."/>
            <person name="Holt S."/>
            <person name="Cochrane G."/>
            <person name="Meng A."/>
            <person name="Brown T."/>
            <person name="Cohen L."/>
        </authorList>
    </citation>
    <scope>NUCLEOTIDE SEQUENCE</scope>
    <source>
        <strain evidence="1">CCMP1594</strain>
    </source>
</reference>
<organism evidence="1">
    <name type="scientific">Eutreptiella gymnastica</name>
    <dbReference type="NCBI Taxonomy" id="73025"/>
    <lineage>
        <taxon>Eukaryota</taxon>
        <taxon>Discoba</taxon>
        <taxon>Euglenozoa</taxon>
        <taxon>Euglenida</taxon>
        <taxon>Spirocuta</taxon>
        <taxon>Euglenophyceae</taxon>
        <taxon>Eutreptiales</taxon>
        <taxon>Eutreptiaceae</taxon>
        <taxon>Eutreptiella</taxon>
    </lineage>
</organism>
<evidence type="ECO:0000313" key="1">
    <source>
        <dbReference type="EMBL" id="CAE0802758.1"/>
    </source>
</evidence>
<gene>
    <name evidence="1" type="ORF">EGYM00163_LOCUS13879</name>
</gene>
<sequence>MDGPSATVPQTDRVRGPALAFRPTADCRLCCSLGHGFEYAFVQSNAPALERRMQQQFSDLEWHSVEHLEISGTAVQGLVNQQFRKGQDALALRYGFSDFVECALSLVPSPKPKRQRSPDPDHQWPLEHFVVLLRLEGAQTVDTCK</sequence>
<accession>A0A7S4FMI2</accession>